<dbReference type="PANTHER" id="PTHR12131">
    <property type="entry name" value="ATP-DEPENDENT RNA AND DNA HELICASE"/>
    <property type="match status" value="1"/>
</dbReference>
<dbReference type="FunFam" id="3.40.50.300:FF:000446">
    <property type="entry name" value="ATP-dependent RNA helicase SUPV3L1, mitochondrial"/>
    <property type="match status" value="1"/>
</dbReference>
<keyword evidence="11" id="KW-0496">Mitochondrion</keyword>
<keyword evidence="6" id="KW-0547">Nucleotide-binding</keyword>
<accession>A0A913Z3M1</accession>
<keyword evidence="9" id="KW-0067">ATP-binding</keyword>
<dbReference type="PROSITE" id="PS51194">
    <property type="entry name" value="HELICASE_CTER"/>
    <property type="match status" value="1"/>
</dbReference>
<dbReference type="GO" id="GO:0000965">
    <property type="term" value="P:mitochondrial RNA 3'-end processing"/>
    <property type="evidence" value="ECO:0007669"/>
    <property type="project" value="TreeGrafter"/>
</dbReference>
<dbReference type="Pfam" id="PF00271">
    <property type="entry name" value="Helicase_C"/>
    <property type="match status" value="1"/>
</dbReference>
<feature type="compositionally biased region" description="Polar residues" evidence="13">
    <location>
        <begin position="765"/>
        <end position="777"/>
    </location>
</feature>
<dbReference type="InterPro" id="IPR001650">
    <property type="entry name" value="Helicase_C-like"/>
</dbReference>
<comment type="catalytic activity">
    <reaction evidence="12">
        <text>ATP + H2O = ADP + phosphate + H(+)</text>
        <dbReference type="Rhea" id="RHEA:13065"/>
        <dbReference type="ChEBI" id="CHEBI:15377"/>
        <dbReference type="ChEBI" id="CHEBI:15378"/>
        <dbReference type="ChEBI" id="CHEBI:30616"/>
        <dbReference type="ChEBI" id="CHEBI:43474"/>
        <dbReference type="ChEBI" id="CHEBI:456216"/>
        <dbReference type="EC" id="3.6.4.13"/>
    </reaction>
</comment>
<dbReference type="InterPro" id="IPR050699">
    <property type="entry name" value="RNA-DNA_Helicase"/>
</dbReference>
<dbReference type="GO" id="GO:0005524">
    <property type="term" value="F:ATP binding"/>
    <property type="evidence" value="ECO:0007669"/>
    <property type="project" value="UniProtKB-KW"/>
</dbReference>
<feature type="region of interest" description="Disordered" evidence="13">
    <location>
        <begin position="87"/>
        <end position="107"/>
    </location>
</feature>
<dbReference type="Gene3D" id="1.20.58.1080">
    <property type="match status" value="1"/>
</dbReference>
<dbReference type="InterPro" id="IPR027417">
    <property type="entry name" value="P-loop_NTPase"/>
</dbReference>
<dbReference type="CDD" id="cd18805">
    <property type="entry name" value="SF2_C_suv3"/>
    <property type="match status" value="1"/>
</dbReference>
<evidence type="ECO:0000256" key="1">
    <source>
        <dbReference type="ARBA" id="ARBA00001936"/>
    </source>
</evidence>
<dbReference type="OrthoDB" id="6692397at2759"/>
<dbReference type="GeneID" id="119719905"/>
<evidence type="ECO:0000256" key="7">
    <source>
        <dbReference type="ARBA" id="ARBA00022801"/>
    </source>
</evidence>
<dbReference type="Gene3D" id="1.10.1740.140">
    <property type="match status" value="1"/>
</dbReference>
<dbReference type="CDD" id="cd17913">
    <property type="entry name" value="DEXQc_Suv3"/>
    <property type="match status" value="1"/>
</dbReference>
<proteinExistence type="inferred from homology"/>
<comment type="cofactor">
    <cofactor evidence="1">
        <name>Mn(2+)</name>
        <dbReference type="ChEBI" id="CHEBI:29035"/>
    </cofactor>
</comment>
<reference evidence="15" key="1">
    <citation type="submission" date="2022-11" db="UniProtKB">
        <authorList>
            <consortium name="EnsemblMetazoa"/>
        </authorList>
    </citation>
    <scope>IDENTIFICATION</scope>
</reference>
<feature type="region of interest" description="Disordered" evidence="13">
    <location>
        <begin position="821"/>
        <end position="846"/>
    </location>
</feature>
<dbReference type="Proteomes" id="UP000887568">
    <property type="component" value="Unplaced"/>
</dbReference>
<evidence type="ECO:0000313" key="16">
    <source>
        <dbReference type="Proteomes" id="UP000887568"/>
    </source>
</evidence>
<evidence type="ECO:0000259" key="14">
    <source>
        <dbReference type="PROSITE" id="PS51194"/>
    </source>
</evidence>
<dbReference type="Gene3D" id="1.20.272.40">
    <property type="match status" value="1"/>
</dbReference>
<dbReference type="OMA" id="QPANWYT"/>
<dbReference type="GO" id="GO:0016787">
    <property type="term" value="F:hydrolase activity"/>
    <property type="evidence" value="ECO:0007669"/>
    <property type="project" value="UniProtKB-KW"/>
</dbReference>
<feature type="compositionally biased region" description="Low complexity" evidence="13">
    <location>
        <begin position="95"/>
        <end position="104"/>
    </location>
</feature>
<comment type="cofactor">
    <cofactor evidence="2">
        <name>Mg(2+)</name>
        <dbReference type="ChEBI" id="CHEBI:18420"/>
    </cofactor>
</comment>
<dbReference type="Pfam" id="PF22527">
    <property type="entry name" value="DEXQc_Suv3"/>
    <property type="match status" value="1"/>
</dbReference>
<dbReference type="Pfam" id="PF18114">
    <property type="entry name" value="Suv3_N"/>
    <property type="match status" value="1"/>
</dbReference>
<evidence type="ECO:0000256" key="9">
    <source>
        <dbReference type="ARBA" id="ARBA00022840"/>
    </source>
</evidence>
<keyword evidence="16" id="KW-1185">Reference proteome</keyword>
<name>A0A913Z3M1_PATMI</name>
<feature type="domain" description="Helicase C-terminal" evidence="14">
    <location>
        <begin position="403"/>
        <end position="568"/>
    </location>
</feature>
<evidence type="ECO:0000256" key="8">
    <source>
        <dbReference type="ARBA" id="ARBA00022806"/>
    </source>
</evidence>
<dbReference type="Pfam" id="PF18147">
    <property type="entry name" value="Suv3_C_1"/>
    <property type="match status" value="1"/>
</dbReference>
<dbReference type="PANTHER" id="PTHR12131:SF1">
    <property type="entry name" value="ATP-DEPENDENT RNA HELICASE SUPV3L1, MITOCHONDRIAL-RELATED"/>
    <property type="match status" value="1"/>
</dbReference>
<dbReference type="Pfam" id="PF12513">
    <property type="entry name" value="SUV3_C"/>
    <property type="match status" value="1"/>
</dbReference>
<dbReference type="RefSeq" id="XP_038045305.1">
    <property type="nucleotide sequence ID" value="XM_038189377.1"/>
</dbReference>
<dbReference type="SUPFAM" id="SSF52540">
    <property type="entry name" value="P-loop containing nucleoside triphosphate hydrolases"/>
    <property type="match status" value="2"/>
</dbReference>
<dbReference type="FunFam" id="1.10.1740.140:FF:000001">
    <property type="entry name" value="ATP-dependent RNA helicase SUPV3L1, mitochondrial"/>
    <property type="match status" value="1"/>
</dbReference>
<evidence type="ECO:0000256" key="6">
    <source>
        <dbReference type="ARBA" id="ARBA00022741"/>
    </source>
</evidence>
<dbReference type="EC" id="3.6.4.13" evidence="5"/>
<evidence type="ECO:0000256" key="13">
    <source>
        <dbReference type="SAM" id="MobiDB-lite"/>
    </source>
</evidence>
<dbReference type="GO" id="GO:0003724">
    <property type="term" value="F:RNA helicase activity"/>
    <property type="evidence" value="ECO:0007669"/>
    <property type="project" value="UniProtKB-EC"/>
</dbReference>
<sequence>MNAIQKRTFRFLVDRFKLQESLCSRLWWAHVFSSHAYGQDGLQRVPGNNEPCSKRSTHSWSRHRYGIVPHSSPNRLYPSLTCPLRRHTSRHYSDSDSNTNNGNGEKNISTLFIPVPVKTTFNPDDINIGEELGASLKDKKAELLKVLNSFYRRKEIQRLAAENGLDELLFHQAFVSFRKYIVEVESLEPDLHIILSDILVGAGHVDDIFPYFMRHARQVFPALDCMDDLRKISDLTDPAQWYPDARAVKRKIIFHAGPTNSGKTYHALERFCTAKSGVYCGPLKLLANEVHMKTNDKGIMCDLVTGEERRYANPEGIPASHVACTVEMTNVNQPYEVAIIDEIQMLRDPSRGWAWTRAFLGVAAEEIHLCGEEAAVKLVQQLAESTGDEMEVRRYKRLTSLKILDEPLGCLENVRPGDCIVAFNKNDLYSISRQLEAMGKECAVIYGSLPPGTKLGQARKFNDPDDPCKIMVATDAIGMGLNLSIKRVIFNSLIRPIINEKGEKEMDRLSTSQALQIAGRAGRFGTQFEEGEVTTFLASDLPMLKEILACSVDNIEAGGLHPTAEQIELFAYHLPEATLSNLIDIFVNLSKVDNNYFVCNVDDFKFLADMIQHIPLHLRARYVFCCAPINKKHPFICTMFLKFARQYSRNEPMTYDWFCRQIGWPLSVPKNIRDLMHLEAVHDVMDLYLWMSYRFMDMFPDTAIVHGIQRELDDIIQEGVVNITKLIRATESRSPNGVASLPDDEIERKKRTGKSADLKNKSKSKASGTRNQAQSDGSSDEETNGDKLDQGKLGSVSGRLSKELIKQGLLSEDVLDQLHREWRSSGMGGVKGNKGGGGGRKKKKKK</sequence>
<evidence type="ECO:0000256" key="3">
    <source>
        <dbReference type="ARBA" id="ARBA00004173"/>
    </source>
</evidence>
<keyword evidence="8" id="KW-0347">Helicase</keyword>
<evidence type="ECO:0000256" key="12">
    <source>
        <dbReference type="ARBA" id="ARBA00047984"/>
    </source>
</evidence>
<evidence type="ECO:0000256" key="5">
    <source>
        <dbReference type="ARBA" id="ARBA00012552"/>
    </source>
</evidence>
<dbReference type="FunFam" id="3.40.50.300:FF:000269">
    <property type="entry name" value="ATP-dependent RNA helicase SUPV3L1, mitochondrial"/>
    <property type="match status" value="1"/>
</dbReference>
<dbReference type="GO" id="GO:0045025">
    <property type="term" value="C:mitochondrial degradosome"/>
    <property type="evidence" value="ECO:0007669"/>
    <property type="project" value="TreeGrafter"/>
</dbReference>
<comment type="subcellular location">
    <subcellularLocation>
        <location evidence="3">Mitochondrion</location>
    </subcellularLocation>
</comment>
<dbReference type="InterPro" id="IPR022192">
    <property type="entry name" value="SUV3_C"/>
</dbReference>
<comment type="similarity">
    <text evidence="4">Belongs to the helicase family.</text>
</comment>
<evidence type="ECO:0000256" key="4">
    <source>
        <dbReference type="ARBA" id="ARBA00008708"/>
    </source>
</evidence>
<dbReference type="AlphaFoldDB" id="A0A913Z3M1"/>
<dbReference type="SMART" id="SM00490">
    <property type="entry name" value="HELICc"/>
    <property type="match status" value="1"/>
</dbReference>
<dbReference type="InterPro" id="IPR055206">
    <property type="entry name" value="DEXQc_SUV3"/>
</dbReference>
<keyword evidence="7" id="KW-0378">Hydrolase</keyword>
<feature type="compositionally biased region" description="Gly residues" evidence="13">
    <location>
        <begin position="826"/>
        <end position="838"/>
    </location>
</feature>
<dbReference type="FunFam" id="1.20.58.1080:FF:000001">
    <property type="entry name" value="ATP-dependent RNA helicase SUPV3L1, mitochondrial"/>
    <property type="match status" value="1"/>
</dbReference>
<dbReference type="Gene3D" id="3.40.50.300">
    <property type="entry name" value="P-loop containing nucleotide triphosphate hydrolases"/>
    <property type="match status" value="2"/>
</dbReference>
<keyword evidence="10" id="KW-0809">Transit peptide</keyword>
<dbReference type="InterPro" id="IPR041082">
    <property type="entry name" value="Suv3_C_1"/>
</dbReference>
<evidence type="ECO:0000313" key="15">
    <source>
        <dbReference type="EnsemblMetazoa" id="XP_038045305.1"/>
    </source>
</evidence>
<dbReference type="EnsemblMetazoa" id="XM_038189377.1">
    <property type="protein sequence ID" value="XP_038045305.1"/>
    <property type="gene ID" value="LOC119719905"/>
</dbReference>
<evidence type="ECO:0000256" key="10">
    <source>
        <dbReference type="ARBA" id="ARBA00022946"/>
    </source>
</evidence>
<dbReference type="InterPro" id="IPR041453">
    <property type="entry name" value="Suv3_N"/>
</dbReference>
<protein>
    <recommendedName>
        <fullName evidence="5">RNA helicase</fullName>
        <ecNumber evidence="5">3.6.4.13</ecNumber>
    </recommendedName>
</protein>
<evidence type="ECO:0000256" key="2">
    <source>
        <dbReference type="ARBA" id="ARBA00001946"/>
    </source>
</evidence>
<feature type="region of interest" description="Disordered" evidence="13">
    <location>
        <begin position="732"/>
        <end position="797"/>
    </location>
</feature>
<dbReference type="InterPro" id="IPR044774">
    <property type="entry name" value="Suv3_DEXQc"/>
</dbReference>
<organism evidence="15 16">
    <name type="scientific">Patiria miniata</name>
    <name type="common">Bat star</name>
    <name type="synonym">Asterina miniata</name>
    <dbReference type="NCBI Taxonomy" id="46514"/>
    <lineage>
        <taxon>Eukaryota</taxon>
        <taxon>Metazoa</taxon>
        <taxon>Echinodermata</taxon>
        <taxon>Eleutherozoa</taxon>
        <taxon>Asterozoa</taxon>
        <taxon>Asteroidea</taxon>
        <taxon>Valvatacea</taxon>
        <taxon>Valvatida</taxon>
        <taxon>Asterinidae</taxon>
        <taxon>Patiria</taxon>
    </lineage>
</organism>
<evidence type="ECO:0000256" key="11">
    <source>
        <dbReference type="ARBA" id="ARBA00023128"/>
    </source>
</evidence>